<gene>
    <name evidence="8" type="ORF">Sradi_5307800</name>
</gene>
<dbReference type="Gene3D" id="2.20.25.80">
    <property type="entry name" value="WRKY domain"/>
    <property type="match status" value="1"/>
</dbReference>
<dbReference type="GO" id="GO:0003700">
    <property type="term" value="F:DNA-binding transcription factor activity"/>
    <property type="evidence" value="ECO:0007669"/>
    <property type="project" value="InterPro"/>
</dbReference>
<dbReference type="SUPFAM" id="SSF118290">
    <property type="entry name" value="WRKY DNA-binding domain"/>
    <property type="match status" value="1"/>
</dbReference>
<keyword evidence="3" id="KW-0238">DNA-binding</keyword>
<organism evidence="8">
    <name type="scientific">Sesamum radiatum</name>
    <name type="common">Black benniseed</name>
    <dbReference type="NCBI Taxonomy" id="300843"/>
    <lineage>
        <taxon>Eukaryota</taxon>
        <taxon>Viridiplantae</taxon>
        <taxon>Streptophyta</taxon>
        <taxon>Embryophyta</taxon>
        <taxon>Tracheophyta</taxon>
        <taxon>Spermatophyta</taxon>
        <taxon>Magnoliopsida</taxon>
        <taxon>eudicotyledons</taxon>
        <taxon>Gunneridae</taxon>
        <taxon>Pentapetalae</taxon>
        <taxon>asterids</taxon>
        <taxon>lamiids</taxon>
        <taxon>Lamiales</taxon>
        <taxon>Pedaliaceae</taxon>
        <taxon>Sesamum</taxon>
    </lineage>
</organism>
<comment type="caution">
    <text evidence="8">The sequence shown here is derived from an EMBL/GenBank/DDBJ whole genome shotgun (WGS) entry which is preliminary data.</text>
</comment>
<dbReference type="PANTHER" id="PTHR31221:SF358">
    <property type="entry name" value="WRKY TRANSCRIPTION FACTOR 71"/>
    <property type="match status" value="1"/>
</dbReference>
<feature type="region of interest" description="Disordered" evidence="6">
    <location>
        <begin position="107"/>
        <end position="177"/>
    </location>
</feature>
<evidence type="ECO:0000256" key="1">
    <source>
        <dbReference type="ARBA" id="ARBA00004123"/>
    </source>
</evidence>
<evidence type="ECO:0000256" key="3">
    <source>
        <dbReference type="ARBA" id="ARBA00023125"/>
    </source>
</evidence>
<accession>A0AAW2LN51</accession>
<dbReference type="PANTHER" id="PTHR31221">
    <property type="entry name" value="WRKY TRANSCRIPTION FACTOR PROTEIN 1-RELATED"/>
    <property type="match status" value="1"/>
</dbReference>
<feature type="compositionally biased region" description="Polar residues" evidence="6">
    <location>
        <begin position="111"/>
        <end position="124"/>
    </location>
</feature>
<name>A0AAW2LN51_SESRA</name>
<sequence>MSDEDKINHSHPYDQDHHHNLMGSEGFPFSFPNDLNFDPFTYNHHHQVQNPTGLDHHHHHHSHMSFTSFLHGDAEYNTLSAAFDLSCLSSEAVHAVNNRSSDKNLLEAAGTANSASENPTATPNSSVSFSSSEAGVEEDSSSKNRRDLQRKGCEDGDGMKSTKLKVKKKGEKKQREPRVAFMTKSEVDNLEDGYRWRKYGQKAVKNSPFPRSYYRCTSQKCNVKKRIERSYQDPSRVITTYEGQHNHHSPATLRGSAAMLPPLPFTRLPQNFLFSTTSPQNHPNSPYYTHPNISPQLQQPQLLPDQSSLFPNMASSFLHKHI</sequence>
<proteinExistence type="predicted"/>
<dbReference type="SMART" id="SM00774">
    <property type="entry name" value="WRKY"/>
    <property type="match status" value="1"/>
</dbReference>
<feature type="compositionally biased region" description="Basic residues" evidence="6">
    <location>
        <begin position="162"/>
        <end position="172"/>
    </location>
</feature>
<reference evidence="8" key="1">
    <citation type="submission" date="2020-06" db="EMBL/GenBank/DDBJ databases">
        <authorList>
            <person name="Li T."/>
            <person name="Hu X."/>
            <person name="Zhang T."/>
            <person name="Song X."/>
            <person name="Zhang H."/>
            <person name="Dai N."/>
            <person name="Sheng W."/>
            <person name="Hou X."/>
            <person name="Wei L."/>
        </authorList>
    </citation>
    <scope>NUCLEOTIDE SEQUENCE</scope>
    <source>
        <strain evidence="8">G02</strain>
        <tissue evidence="8">Leaf</tissue>
    </source>
</reference>
<dbReference type="PROSITE" id="PS50811">
    <property type="entry name" value="WRKY"/>
    <property type="match status" value="1"/>
</dbReference>
<keyword evidence="2" id="KW-0805">Transcription regulation</keyword>
<evidence type="ECO:0000256" key="6">
    <source>
        <dbReference type="SAM" id="MobiDB-lite"/>
    </source>
</evidence>
<keyword evidence="4" id="KW-0804">Transcription</keyword>
<evidence type="ECO:0000256" key="2">
    <source>
        <dbReference type="ARBA" id="ARBA00023015"/>
    </source>
</evidence>
<evidence type="ECO:0000259" key="7">
    <source>
        <dbReference type="PROSITE" id="PS50811"/>
    </source>
</evidence>
<evidence type="ECO:0000256" key="4">
    <source>
        <dbReference type="ARBA" id="ARBA00023163"/>
    </source>
</evidence>
<comment type="subcellular location">
    <subcellularLocation>
        <location evidence="1">Nucleus</location>
    </subcellularLocation>
</comment>
<evidence type="ECO:0000313" key="8">
    <source>
        <dbReference type="EMBL" id="KAL0320463.1"/>
    </source>
</evidence>
<dbReference type="GO" id="GO:0005634">
    <property type="term" value="C:nucleus"/>
    <property type="evidence" value="ECO:0007669"/>
    <property type="project" value="UniProtKB-SubCell"/>
</dbReference>
<keyword evidence="5" id="KW-0539">Nucleus</keyword>
<dbReference type="Pfam" id="PF03106">
    <property type="entry name" value="WRKY"/>
    <property type="match status" value="1"/>
</dbReference>
<dbReference type="InterPro" id="IPR044810">
    <property type="entry name" value="WRKY_plant"/>
</dbReference>
<evidence type="ECO:0000256" key="5">
    <source>
        <dbReference type="ARBA" id="ARBA00023242"/>
    </source>
</evidence>
<dbReference type="AlphaFoldDB" id="A0AAW2LN51"/>
<feature type="compositionally biased region" description="Basic and acidic residues" evidence="6">
    <location>
        <begin position="140"/>
        <end position="160"/>
    </location>
</feature>
<dbReference type="GO" id="GO:0043565">
    <property type="term" value="F:sequence-specific DNA binding"/>
    <property type="evidence" value="ECO:0007669"/>
    <property type="project" value="InterPro"/>
</dbReference>
<reference evidence="8" key="2">
    <citation type="journal article" date="2024" name="Plant">
        <title>Genomic evolution and insights into agronomic trait innovations of Sesamum species.</title>
        <authorList>
            <person name="Miao H."/>
            <person name="Wang L."/>
            <person name="Qu L."/>
            <person name="Liu H."/>
            <person name="Sun Y."/>
            <person name="Le M."/>
            <person name="Wang Q."/>
            <person name="Wei S."/>
            <person name="Zheng Y."/>
            <person name="Lin W."/>
            <person name="Duan Y."/>
            <person name="Cao H."/>
            <person name="Xiong S."/>
            <person name="Wang X."/>
            <person name="Wei L."/>
            <person name="Li C."/>
            <person name="Ma Q."/>
            <person name="Ju M."/>
            <person name="Zhao R."/>
            <person name="Li G."/>
            <person name="Mu C."/>
            <person name="Tian Q."/>
            <person name="Mei H."/>
            <person name="Zhang T."/>
            <person name="Gao T."/>
            <person name="Zhang H."/>
        </authorList>
    </citation>
    <scope>NUCLEOTIDE SEQUENCE</scope>
    <source>
        <strain evidence="8">G02</strain>
    </source>
</reference>
<feature type="domain" description="WRKY" evidence="7">
    <location>
        <begin position="185"/>
        <end position="250"/>
    </location>
</feature>
<dbReference type="FunFam" id="2.20.25.80:FF:000003">
    <property type="entry name" value="WRKY transcription factor 57"/>
    <property type="match status" value="1"/>
</dbReference>
<dbReference type="InterPro" id="IPR003657">
    <property type="entry name" value="WRKY_dom"/>
</dbReference>
<dbReference type="InterPro" id="IPR036576">
    <property type="entry name" value="WRKY_dom_sf"/>
</dbReference>
<dbReference type="EMBL" id="JACGWJ010000024">
    <property type="protein sequence ID" value="KAL0320463.1"/>
    <property type="molecule type" value="Genomic_DNA"/>
</dbReference>
<protein>
    <submittedName>
        <fullName evidence="8">WRKY transcription factor 71</fullName>
    </submittedName>
</protein>